<gene>
    <name evidence="1" type="ORF">CH330_09355</name>
</gene>
<name>A0A235BPF5_UNCW3</name>
<dbReference type="EMBL" id="NOZP01000181">
    <property type="protein sequence ID" value="OYD14104.1"/>
    <property type="molecule type" value="Genomic_DNA"/>
</dbReference>
<protein>
    <recommendedName>
        <fullName evidence="3">Outer membrane protein beta-barrel domain-containing protein</fullName>
    </recommendedName>
</protein>
<dbReference type="Proteomes" id="UP000215559">
    <property type="component" value="Unassembled WGS sequence"/>
</dbReference>
<evidence type="ECO:0000313" key="1">
    <source>
        <dbReference type="EMBL" id="OYD14104.1"/>
    </source>
</evidence>
<dbReference type="AlphaFoldDB" id="A0A235BPF5"/>
<accession>A0A235BPF5</accession>
<evidence type="ECO:0008006" key="3">
    <source>
        <dbReference type="Google" id="ProtNLM"/>
    </source>
</evidence>
<organism evidence="1 2">
    <name type="scientific">candidate division WOR-3 bacterium JGI_Cruoil_03_51_56</name>
    <dbReference type="NCBI Taxonomy" id="1973747"/>
    <lineage>
        <taxon>Bacteria</taxon>
        <taxon>Bacteria division WOR-3</taxon>
    </lineage>
</organism>
<comment type="caution">
    <text evidence="1">The sequence shown here is derived from an EMBL/GenBank/DDBJ whole genome shotgun (WGS) entry which is preliminary data.</text>
</comment>
<evidence type="ECO:0000313" key="2">
    <source>
        <dbReference type="Proteomes" id="UP000215559"/>
    </source>
</evidence>
<proteinExistence type="predicted"/>
<sequence>MLLVCLCVGFASEGSAGSGDSGVIPGSKFGTLGLDYRFSSGSLFAEEKDYVLPIEPVFRAGTSVFPGIVIGAELALLWTFPTKSNLFFWTPSFSFGPMATWLAPRQRRFIQPYASAGGGLTYHTADLIGWRVKMLAGAAFVTSIPVAPGIEAGWHHDWLKFRYSGEVLTGNTFFLGFRLTGFR</sequence>
<reference evidence="1 2" key="1">
    <citation type="submission" date="2017-07" db="EMBL/GenBank/DDBJ databases">
        <title>Recovery of genomes from metagenomes via a dereplication, aggregation, and scoring strategy.</title>
        <authorList>
            <person name="Sieber C.M."/>
            <person name="Probst A.J."/>
            <person name="Sharrar A."/>
            <person name="Thomas B.C."/>
            <person name="Hess M."/>
            <person name="Tringe S.G."/>
            <person name="Banfield J.F."/>
        </authorList>
    </citation>
    <scope>NUCLEOTIDE SEQUENCE [LARGE SCALE GENOMIC DNA]</scope>
    <source>
        <strain evidence="1">JGI_Cruoil_03_51_56</strain>
    </source>
</reference>